<dbReference type="AlphaFoldDB" id="A0AAN5AMA3"/>
<gene>
    <name evidence="9" type="ORF">PEDI_22300</name>
</gene>
<feature type="transmembrane region" description="Helical" evidence="7">
    <location>
        <begin position="174"/>
        <end position="192"/>
    </location>
</feature>
<evidence type="ECO:0000259" key="8">
    <source>
        <dbReference type="PROSITE" id="PS50253"/>
    </source>
</evidence>
<dbReference type="Pfam" id="PF00510">
    <property type="entry name" value="COX3"/>
    <property type="match status" value="1"/>
</dbReference>
<evidence type="ECO:0000256" key="7">
    <source>
        <dbReference type="SAM" id="Phobius"/>
    </source>
</evidence>
<organism evidence="9 10">
    <name type="scientific">Persicobacter diffluens</name>
    <dbReference type="NCBI Taxonomy" id="981"/>
    <lineage>
        <taxon>Bacteria</taxon>
        <taxon>Pseudomonadati</taxon>
        <taxon>Bacteroidota</taxon>
        <taxon>Cytophagia</taxon>
        <taxon>Cytophagales</taxon>
        <taxon>Persicobacteraceae</taxon>
        <taxon>Persicobacter</taxon>
    </lineage>
</organism>
<dbReference type="Proteomes" id="UP001310022">
    <property type="component" value="Unassembled WGS sequence"/>
</dbReference>
<dbReference type="PANTHER" id="PTHR11403:SF10">
    <property type="entry name" value="CYTOCHROME C OXIDASE"/>
    <property type="match status" value="1"/>
</dbReference>
<feature type="transmembrane region" description="Helical" evidence="7">
    <location>
        <begin position="128"/>
        <end position="153"/>
    </location>
</feature>
<name>A0AAN5AMA3_9BACT</name>
<evidence type="ECO:0000313" key="10">
    <source>
        <dbReference type="Proteomes" id="UP001310022"/>
    </source>
</evidence>
<dbReference type="InterPro" id="IPR013833">
    <property type="entry name" value="Cyt_c_oxidase_su3_a-hlx"/>
</dbReference>
<dbReference type="InterPro" id="IPR024791">
    <property type="entry name" value="Cyt_c/ubiquinol_Oxase_su3"/>
</dbReference>
<evidence type="ECO:0000256" key="2">
    <source>
        <dbReference type="ARBA" id="ARBA00010581"/>
    </source>
</evidence>
<evidence type="ECO:0000256" key="1">
    <source>
        <dbReference type="ARBA" id="ARBA00004141"/>
    </source>
</evidence>
<keyword evidence="3 6" id="KW-0812">Transmembrane</keyword>
<evidence type="ECO:0000256" key="3">
    <source>
        <dbReference type="ARBA" id="ARBA00022692"/>
    </source>
</evidence>
<keyword evidence="10" id="KW-1185">Reference proteome</keyword>
<sequence length="193" mass="21562">MDTAIHMTKKPQTPLAMNAQKFGLWLFLVSVVLLFGALTSAYIVKISETGTLGISLPSIFIVNTAIIIASSASLQLAYYFAKRDNLPALRIAMVVTGLLGGLFIWGQLEAWDALVAMNVNFVGHPAGSFIYVFTGVHVVHLVSALIFLAIMLYASFRLRIHSRKLDRMEMCVTYWHFLGGLWIYLYAFLAYYN</sequence>
<comment type="subcellular location">
    <subcellularLocation>
        <location evidence="6">Cell membrane</location>
        <topology evidence="6">Multi-pass membrane protein</topology>
    </subcellularLocation>
    <subcellularLocation>
        <location evidence="1">Membrane</location>
        <topology evidence="1">Multi-pass membrane protein</topology>
    </subcellularLocation>
</comment>
<comment type="caution">
    <text evidence="9">The sequence shown here is derived from an EMBL/GenBank/DDBJ whole genome shotgun (WGS) entry which is preliminary data.</text>
</comment>
<protein>
    <recommendedName>
        <fullName evidence="8">Heme-copper oxidase subunit III family profile domain-containing protein</fullName>
    </recommendedName>
</protein>
<dbReference type="InterPro" id="IPR000298">
    <property type="entry name" value="Cyt_c_oxidase-like_su3"/>
</dbReference>
<reference evidence="9 10" key="1">
    <citation type="submission" date="2021-12" db="EMBL/GenBank/DDBJ databases">
        <title>Genome sequencing of bacteria with rrn-lacking chromosome and rrn-plasmid.</title>
        <authorList>
            <person name="Anda M."/>
            <person name="Iwasaki W."/>
        </authorList>
    </citation>
    <scope>NUCLEOTIDE SEQUENCE [LARGE SCALE GENOMIC DNA]</scope>
    <source>
        <strain evidence="9 10">NBRC 15940</strain>
    </source>
</reference>
<evidence type="ECO:0000313" key="9">
    <source>
        <dbReference type="EMBL" id="GJM61678.1"/>
    </source>
</evidence>
<feature type="transmembrane region" description="Helical" evidence="7">
    <location>
        <begin position="22"/>
        <end position="44"/>
    </location>
</feature>
<dbReference type="GO" id="GO:0019646">
    <property type="term" value="P:aerobic electron transport chain"/>
    <property type="evidence" value="ECO:0007669"/>
    <property type="project" value="InterPro"/>
</dbReference>
<evidence type="ECO:0000256" key="6">
    <source>
        <dbReference type="RuleBase" id="RU003376"/>
    </source>
</evidence>
<accession>A0AAN5AMA3</accession>
<dbReference type="PANTHER" id="PTHR11403">
    <property type="entry name" value="CYTOCHROME C OXIDASE SUBUNIT III"/>
    <property type="match status" value="1"/>
</dbReference>
<dbReference type="PROSITE" id="PS50253">
    <property type="entry name" value="COX3"/>
    <property type="match status" value="1"/>
</dbReference>
<keyword evidence="5 7" id="KW-0472">Membrane</keyword>
<dbReference type="GO" id="GO:0004129">
    <property type="term" value="F:cytochrome-c oxidase activity"/>
    <property type="evidence" value="ECO:0007669"/>
    <property type="project" value="InterPro"/>
</dbReference>
<dbReference type="Gene3D" id="1.20.120.80">
    <property type="entry name" value="Cytochrome c oxidase, subunit III, four-helix bundle"/>
    <property type="match status" value="1"/>
</dbReference>
<feature type="transmembrane region" description="Helical" evidence="7">
    <location>
        <begin position="88"/>
        <end position="108"/>
    </location>
</feature>
<feature type="domain" description="Heme-copper oxidase subunit III family profile" evidence="8">
    <location>
        <begin position="1"/>
        <end position="193"/>
    </location>
</feature>
<keyword evidence="4 7" id="KW-1133">Transmembrane helix</keyword>
<dbReference type="RefSeq" id="WP_338237169.1">
    <property type="nucleotide sequence ID" value="NZ_BQKE01000001.1"/>
</dbReference>
<dbReference type="InterPro" id="IPR035973">
    <property type="entry name" value="Cyt_c_oxidase_su3-like_sf"/>
</dbReference>
<evidence type="ECO:0000256" key="4">
    <source>
        <dbReference type="ARBA" id="ARBA00022989"/>
    </source>
</evidence>
<dbReference type="GO" id="GO:0005886">
    <property type="term" value="C:plasma membrane"/>
    <property type="evidence" value="ECO:0007669"/>
    <property type="project" value="UniProtKB-SubCell"/>
</dbReference>
<dbReference type="SUPFAM" id="SSF81452">
    <property type="entry name" value="Cytochrome c oxidase subunit III-like"/>
    <property type="match status" value="1"/>
</dbReference>
<evidence type="ECO:0000256" key="5">
    <source>
        <dbReference type="ARBA" id="ARBA00023136"/>
    </source>
</evidence>
<proteinExistence type="inferred from homology"/>
<feature type="transmembrane region" description="Helical" evidence="7">
    <location>
        <begin position="56"/>
        <end position="81"/>
    </location>
</feature>
<comment type="similarity">
    <text evidence="2 6">Belongs to the cytochrome c oxidase subunit 3 family.</text>
</comment>
<dbReference type="EMBL" id="BQKE01000001">
    <property type="protein sequence ID" value="GJM61678.1"/>
    <property type="molecule type" value="Genomic_DNA"/>
</dbReference>